<dbReference type="Pfam" id="PF25612">
    <property type="entry name" value="DUF7940"/>
    <property type="match status" value="1"/>
</dbReference>
<evidence type="ECO:0000313" key="3">
    <source>
        <dbReference type="Proteomes" id="UP000245461"/>
    </source>
</evidence>
<keyword evidence="3" id="KW-1185">Reference proteome</keyword>
<protein>
    <recommendedName>
        <fullName evidence="4">Holin</fullName>
    </recommendedName>
</protein>
<gene>
    <name evidence="2" type="ORF">DKG74_07230</name>
</gene>
<dbReference type="EMBL" id="QGLE01000003">
    <property type="protein sequence ID" value="PWR24590.1"/>
    <property type="molecule type" value="Genomic_DNA"/>
</dbReference>
<reference evidence="2 3" key="1">
    <citation type="submission" date="2018-05" db="EMBL/GenBank/DDBJ databases">
        <title>Zavarzinia sp. HR-AS.</title>
        <authorList>
            <person name="Lee Y."/>
            <person name="Jeon C.O."/>
        </authorList>
    </citation>
    <scope>NUCLEOTIDE SEQUENCE [LARGE SCALE GENOMIC DNA]</scope>
    <source>
        <strain evidence="2 3">HR-AS</strain>
    </source>
</reference>
<dbReference type="Proteomes" id="UP000245461">
    <property type="component" value="Unassembled WGS sequence"/>
</dbReference>
<feature type="transmembrane region" description="Helical" evidence="1">
    <location>
        <begin position="55"/>
        <end position="73"/>
    </location>
</feature>
<evidence type="ECO:0008006" key="4">
    <source>
        <dbReference type="Google" id="ProtNLM"/>
    </source>
</evidence>
<dbReference type="AlphaFoldDB" id="A0A317EEQ1"/>
<keyword evidence="1" id="KW-1133">Transmembrane helix</keyword>
<dbReference type="OrthoDB" id="7585869at2"/>
<proteinExistence type="predicted"/>
<keyword evidence="1" id="KW-0472">Membrane</keyword>
<evidence type="ECO:0000256" key="1">
    <source>
        <dbReference type="SAM" id="Phobius"/>
    </source>
</evidence>
<comment type="caution">
    <text evidence="2">The sequence shown here is derived from an EMBL/GenBank/DDBJ whole genome shotgun (WGS) entry which is preliminary data.</text>
</comment>
<dbReference type="RefSeq" id="WP_109904170.1">
    <property type="nucleotide sequence ID" value="NZ_QGLE01000003.1"/>
</dbReference>
<dbReference type="InterPro" id="IPR057700">
    <property type="entry name" value="DUF7940"/>
</dbReference>
<organism evidence="2 3">
    <name type="scientific">Zavarzinia aquatilis</name>
    <dbReference type="NCBI Taxonomy" id="2211142"/>
    <lineage>
        <taxon>Bacteria</taxon>
        <taxon>Pseudomonadati</taxon>
        <taxon>Pseudomonadota</taxon>
        <taxon>Alphaproteobacteria</taxon>
        <taxon>Rhodospirillales</taxon>
        <taxon>Zavarziniaceae</taxon>
        <taxon>Zavarzinia</taxon>
    </lineage>
</organism>
<evidence type="ECO:0000313" key="2">
    <source>
        <dbReference type="EMBL" id="PWR24590.1"/>
    </source>
</evidence>
<name>A0A317EEQ1_9PROT</name>
<keyword evidence="1" id="KW-0812">Transmembrane</keyword>
<sequence>MLIDNWRRTWWRLWSVRLAAAGTALTSLLTLWPDSALYLWQMMPDEVRGLVPERAMTMLGVVIFAASIVARLVKQKALHDDPEE</sequence>
<accession>A0A317EEQ1</accession>